<proteinExistence type="predicted"/>
<dbReference type="Gene3D" id="3.90.180.10">
    <property type="entry name" value="Medium-chain alcohol dehydrogenases, catalytic domain"/>
    <property type="match status" value="1"/>
</dbReference>
<reference evidence="2" key="1">
    <citation type="journal article" date="2021" name="IMA Fungus">
        <title>Genomic characterization of three marine fungi, including Emericellopsis atlantica sp. nov. with signatures of a generalist lifestyle and marine biomass degradation.</title>
        <authorList>
            <person name="Hagestad O.C."/>
            <person name="Hou L."/>
            <person name="Andersen J.H."/>
            <person name="Hansen E.H."/>
            <person name="Altermark B."/>
            <person name="Li C."/>
            <person name="Kuhnert E."/>
            <person name="Cox R.J."/>
            <person name="Crous P.W."/>
            <person name="Spatafora J.W."/>
            <person name="Lail K."/>
            <person name="Amirebrahimi M."/>
            <person name="Lipzen A."/>
            <person name="Pangilinan J."/>
            <person name="Andreopoulos W."/>
            <person name="Hayes R.D."/>
            <person name="Ng V."/>
            <person name="Grigoriev I.V."/>
            <person name="Jackson S.A."/>
            <person name="Sutton T.D.S."/>
            <person name="Dobson A.D.W."/>
            <person name="Rama T."/>
        </authorList>
    </citation>
    <scope>NUCLEOTIDE SEQUENCE</scope>
    <source>
        <strain evidence="2">TRa018bII</strain>
    </source>
</reference>
<evidence type="ECO:0000313" key="2">
    <source>
        <dbReference type="EMBL" id="KAG9228976.1"/>
    </source>
</evidence>
<evidence type="ECO:0000313" key="3">
    <source>
        <dbReference type="Proteomes" id="UP000824998"/>
    </source>
</evidence>
<dbReference type="GO" id="GO:0016491">
    <property type="term" value="F:oxidoreductase activity"/>
    <property type="evidence" value="ECO:0007669"/>
    <property type="project" value="InterPro"/>
</dbReference>
<sequence length="342" mass="36959">MCTQSVFRLTSRNGFNGLQAFNEPIPTIDKHEVLLRVRRVALNYRDVAIATSTYPLPVKNQVIPCSDMAGDITQVGDLVNGFAVGGRVVAPLNPKFLYGPFKDSSETFGGPIDGMLREYIALPPHILVKLPKSSHSFAQWAAMVCTSSTAWNAFYGNMPLKPGDTVLILGTGGVSLTALIFAKAAGATTIITSSSDKKLEYVKTTFGADYTINYKMHPNWAAEVNRITACQGADHIIEVAYGGIVSLTSFLTSVTQDKMPDLTMSTIIKACVVRGVMGGSKQQLEEAVKFMGSHDLQVPLDKSFGFNRDEIIAALEYVASGEHLGKVCINLDWDLLGAGDQL</sequence>
<evidence type="ECO:0000259" key="1">
    <source>
        <dbReference type="SMART" id="SM00829"/>
    </source>
</evidence>
<feature type="domain" description="Enoyl reductase (ER)" evidence="1">
    <location>
        <begin position="14"/>
        <end position="329"/>
    </location>
</feature>
<dbReference type="InterPro" id="IPR036291">
    <property type="entry name" value="NAD(P)-bd_dom_sf"/>
</dbReference>
<dbReference type="InterPro" id="IPR052711">
    <property type="entry name" value="Zinc_ADH-like"/>
</dbReference>
<dbReference type="PANTHER" id="PTHR45033:SF2">
    <property type="entry name" value="ZINC-TYPE ALCOHOL DEHYDROGENASE-LIKE PROTEIN C1773.06C"/>
    <property type="match status" value="1"/>
</dbReference>
<dbReference type="SMART" id="SM00829">
    <property type="entry name" value="PKS_ER"/>
    <property type="match status" value="1"/>
</dbReference>
<dbReference type="InterPro" id="IPR013154">
    <property type="entry name" value="ADH-like_N"/>
</dbReference>
<dbReference type="AlphaFoldDB" id="A0A9P8C1C0"/>
<dbReference type="InterPro" id="IPR011032">
    <property type="entry name" value="GroES-like_sf"/>
</dbReference>
<protein>
    <recommendedName>
        <fullName evidence="1">Enoyl reductase (ER) domain-containing protein</fullName>
    </recommendedName>
</protein>
<dbReference type="CDD" id="cd08276">
    <property type="entry name" value="MDR7"/>
    <property type="match status" value="1"/>
</dbReference>
<keyword evidence="3" id="KW-1185">Reference proteome</keyword>
<dbReference type="SUPFAM" id="SSF51735">
    <property type="entry name" value="NAD(P)-binding Rossmann-fold domains"/>
    <property type="match status" value="1"/>
</dbReference>
<dbReference type="Gene3D" id="3.40.50.720">
    <property type="entry name" value="NAD(P)-binding Rossmann-like Domain"/>
    <property type="match status" value="1"/>
</dbReference>
<dbReference type="Proteomes" id="UP000824998">
    <property type="component" value="Unassembled WGS sequence"/>
</dbReference>
<dbReference type="PANTHER" id="PTHR45033">
    <property type="match status" value="1"/>
</dbReference>
<dbReference type="Pfam" id="PF00107">
    <property type="entry name" value="ADH_zinc_N"/>
    <property type="match status" value="1"/>
</dbReference>
<gene>
    <name evidence="2" type="ORF">BJ875DRAFT_508218</name>
</gene>
<comment type="caution">
    <text evidence="2">The sequence shown here is derived from an EMBL/GenBank/DDBJ whole genome shotgun (WGS) entry which is preliminary data.</text>
</comment>
<accession>A0A9P8C1C0</accession>
<dbReference type="Pfam" id="PF08240">
    <property type="entry name" value="ADH_N"/>
    <property type="match status" value="1"/>
</dbReference>
<dbReference type="OrthoDB" id="3509362at2759"/>
<name>A0A9P8C1C0_9HELO</name>
<organism evidence="2 3">
    <name type="scientific">Amylocarpus encephaloides</name>
    <dbReference type="NCBI Taxonomy" id="45428"/>
    <lineage>
        <taxon>Eukaryota</taxon>
        <taxon>Fungi</taxon>
        <taxon>Dikarya</taxon>
        <taxon>Ascomycota</taxon>
        <taxon>Pezizomycotina</taxon>
        <taxon>Leotiomycetes</taxon>
        <taxon>Helotiales</taxon>
        <taxon>Helotiales incertae sedis</taxon>
        <taxon>Amylocarpus</taxon>
    </lineage>
</organism>
<dbReference type="InterPro" id="IPR013149">
    <property type="entry name" value="ADH-like_C"/>
</dbReference>
<dbReference type="InterPro" id="IPR020843">
    <property type="entry name" value="ER"/>
</dbReference>
<dbReference type="EMBL" id="MU251832">
    <property type="protein sequence ID" value="KAG9228976.1"/>
    <property type="molecule type" value="Genomic_DNA"/>
</dbReference>
<dbReference type="SUPFAM" id="SSF50129">
    <property type="entry name" value="GroES-like"/>
    <property type="match status" value="1"/>
</dbReference>